<sequence>MYNLCVEENNEKKLTEVMNERDIIASLLNQLGIPRNTAGYNYLLYIILKINRSNNINVKLTTELYPQIADELDSSVKRIERGLRYSIEAAWDRNSDGIKDILGYYDDCKPYLSEFIWLLADKYRIINNKKRFTPGF</sequence>
<dbReference type="OrthoDB" id="1820937at2"/>
<dbReference type="RefSeq" id="WP_072952267.1">
    <property type="nucleotide sequence ID" value="NZ_FRCT01000019.1"/>
</dbReference>
<organism evidence="2 3">
    <name type="scientific">Ruminococcus flavefaciens</name>
    <dbReference type="NCBI Taxonomy" id="1265"/>
    <lineage>
        <taxon>Bacteria</taxon>
        <taxon>Bacillati</taxon>
        <taxon>Bacillota</taxon>
        <taxon>Clostridia</taxon>
        <taxon>Eubacteriales</taxon>
        <taxon>Oscillospiraceae</taxon>
        <taxon>Ruminococcus</taxon>
    </lineage>
</organism>
<dbReference type="GO" id="GO:0003743">
    <property type="term" value="F:translation initiation factor activity"/>
    <property type="evidence" value="ECO:0007669"/>
    <property type="project" value="UniProtKB-KW"/>
</dbReference>
<evidence type="ECO:0000313" key="2">
    <source>
        <dbReference type="EMBL" id="SHM86141.1"/>
    </source>
</evidence>
<dbReference type="GO" id="GO:0003677">
    <property type="term" value="F:DNA binding"/>
    <property type="evidence" value="ECO:0007669"/>
    <property type="project" value="InterPro"/>
</dbReference>
<dbReference type="GO" id="GO:0042173">
    <property type="term" value="P:regulation of sporulation resulting in formation of a cellular spore"/>
    <property type="evidence" value="ECO:0007669"/>
    <property type="project" value="InterPro"/>
</dbReference>
<dbReference type="EMBL" id="FRCT01000019">
    <property type="protein sequence ID" value="SHM86141.1"/>
    <property type="molecule type" value="Genomic_DNA"/>
</dbReference>
<feature type="domain" description="Sporulation initiation factor Spo0A C-terminal" evidence="1">
    <location>
        <begin position="24"/>
        <end position="122"/>
    </location>
</feature>
<dbReference type="InterPro" id="IPR016032">
    <property type="entry name" value="Sig_transdc_resp-reg_C-effctor"/>
</dbReference>
<name>A0A1M7M602_RUMFL</name>
<evidence type="ECO:0000313" key="3">
    <source>
        <dbReference type="Proteomes" id="UP000184394"/>
    </source>
</evidence>
<dbReference type="GO" id="GO:0005737">
    <property type="term" value="C:cytoplasm"/>
    <property type="evidence" value="ECO:0007669"/>
    <property type="project" value="InterPro"/>
</dbReference>
<keyword evidence="2" id="KW-0396">Initiation factor</keyword>
<dbReference type="Pfam" id="PF08769">
    <property type="entry name" value="Spo0A_C"/>
    <property type="match status" value="1"/>
</dbReference>
<gene>
    <name evidence="2" type="ORF">SAMN04487860_11911</name>
</gene>
<dbReference type="Proteomes" id="UP000184394">
    <property type="component" value="Unassembled WGS sequence"/>
</dbReference>
<dbReference type="Gene3D" id="1.10.10.10">
    <property type="entry name" value="Winged helix-like DNA-binding domain superfamily/Winged helix DNA-binding domain"/>
    <property type="match status" value="1"/>
</dbReference>
<protein>
    <submittedName>
        <fullName evidence="2">Sporulation initiation factor Spo0A C terminal</fullName>
    </submittedName>
</protein>
<dbReference type="AlphaFoldDB" id="A0A1M7M602"/>
<accession>A0A1M7M602</accession>
<dbReference type="InterPro" id="IPR014879">
    <property type="entry name" value="Spo0A_C"/>
</dbReference>
<evidence type="ECO:0000259" key="1">
    <source>
        <dbReference type="Pfam" id="PF08769"/>
    </source>
</evidence>
<dbReference type="InterPro" id="IPR036388">
    <property type="entry name" value="WH-like_DNA-bd_sf"/>
</dbReference>
<reference evidence="2 3" key="1">
    <citation type="submission" date="2016-11" db="EMBL/GenBank/DDBJ databases">
        <authorList>
            <person name="Jaros S."/>
            <person name="Januszkiewicz K."/>
            <person name="Wedrychowicz H."/>
        </authorList>
    </citation>
    <scope>NUCLEOTIDE SEQUENCE [LARGE SCALE GENOMIC DNA]</scope>
    <source>
        <strain evidence="2 3">Y1</strain>
    </source>
</reference>
<dbReference type="GO" id="GO:0003700">
    <property type="term" value="F:DNA-binding transcription factor activity"/>
    <property type="evidence" value="ECO:0007669"/>
    <property type="project" value="InterPro"/>
</dbReference>
<dbReference type="SUPFAM" id="SSF46894">
    <property type="entry name" value="C-terminal effector domain of the bipartite response regulators"/>
    <property type="match status" value="1"/>
</dbReference>
<proteinExistence type="predicted"/>
<dbReference type="GO" id="GO:0005509">
    <property type="term" value="F:calcium ion binding"/>
    <property type="evidence" value="ECO:0007669"/>
    <property type="project" value="InterPro"/>
</dbReference>
<keyword evidence="2" id="KW-0648">Protein biosynthesis</keyword>